<dbReference type="CDD" id="cd07067">
    <property type="entry name" value="HP_PGM_like"/>
    <property type="match status" value="1"/>
</dbReference>
<gene>
    <name evidence="1" type="ORF">C1949_11910</name>
</gene>
<dbReference type="PANTHER" id="PTHR48100">
    <property type="entry name" value="BROAD-SPECIFICITY PHOSPHATASE YOR283W-RELATED"/>
    <property type="match status" value="1"/>
</dbReference>
<dbReference type="PANTHER" id="PTHR48100:SF1">
    <property type="entry name" value="HISTIDINE PHOSPHATASE FAMILY PROTEIN-RELATED"/>
    <property type="match status" value="1"/>
</dbReference>
<dbReference type="GO" id="GO:0016791">
    <property type="term" value="F:phosphatase activity"/>
    <property type="evidence" value="ECO:0007669"/>
    <property type="project" value="TreeGrafter"/>
</dbReference>
<comment type="caution">
    <text evidence="1">The sequence shown here is derived from an EMBL/GenBank/DDBJ whole genome shotgun (WGS) entry which is preliminary data.</text>
</comment>
<dbReference type="OrthoDB" id="9783269at2"/>
<dbReference type="GO" id="GO:0005737">
    <property type="term" value="C:cytoplasm"/>
    <property type="evidence" value="ECO:0007669"/>
    <property type="project" value="TreeGrafter"/>
</dbReference>
<dbReference type="InterPro" id="IPR050275">
    <property type="entry name" value="PGM_Phosphatase"/>
</dbReference>
<organism evidence="1 2">
    <name type="scientific">Halopseudomonas oceani</name>
    <dbReference type="NCBI Taxonomy" id="1708783"/>
    <lineage>
        <taxon>Bacteria</taxon>
        <taxon>Pseudomonadati</taxon>
        <taxon>Pseudomonadota</taxon>
        <taxon>Gammaproteobacteria</taxon>
        <taxon>Pseudomonadales</taxon>
        <taxon>Pseudomonadaceae</taxon>
        <taxon>Halopseudomonas</taxon>
    </lineage>
</organism>
<dbReference type="InterPro" id="IPR013078">
    <property type="entry name" value="His_Pase_superF_clade-1"/>
</dbReference>
<sequence length="191" mass="21145">MSLRLLLLRHGETQQGGGLRGSIDDDLTDLGWQQMWGALPALPDWQRIVSSPLRRCGLFALQLSLRDGLPLSYADGLRELHFGQWEGRHPSDLMHDQADALGAFWSDPYGFTPPDGEPVARFAERVWAALAQLEREHPDQTLLLVTHGGVMRLLLAAARGLPAAQLLQVEVAHGALYRLTYRNGRVEGLPA</sequence>
<reference evidence="1 2" key="1">
    <citation type="submission" date="2018-01" db="EMBL/GenBank/DDBJ databases">
        <title>Draft genome of the type strain Pseudomonas oceani DSM 100277 isolated from the deep water in Okinawa trough, northwestern Pacific Ocean.</title>
        <authorList>
            <person name="Gomila M."/>
            <person name="Mulet M."/>
            <person name="Garcia-Valdes E."/>
            <person name="Lalucat J."/>
        </authorList>
    </citation>
    <scope>NUCLEOTIDE SEQUENCE [LARGE SCALE GENOMIC DNA]</scope>
    <source>
        <strain evidence="1 2">DSM 100277</strain>
    </source>
</reference>
<dbReference type="EMBL" id="PPSK01000010">
    <property type="protein sequence ID" value="POB03061.1"/>
    <property type="molecule type" value="Genomic_DNA"/>
</dbReference>
<evidence type="ECO:0000313" key="2">
    <source>
        <dbReference type="Proteomes" id="UP000243451"/>
    </source>
</evidence>
<dbReference type="SUPFAM" id="SSF53254">
    <property type="entry name" value="Phosphoglycerate mutase-like"/>
    <property type="match status" value="1"/>
</dbReference>
<accession>A0A2P4EUF1</accession>
<dbReference type="Proteomes" id="UP000243451">
    <property type="component" value="Unassembled WGS sequence"/>
</dbReference>
<evidence type="ECO:0000313" key="1">
    <source>
        <dbReference type="EMBL" id="POB03061.1"/>
    </source>
</evidence>
<dbReference type="AlphaFoldDB" id="A0A2P4EUF1"/>
<dbReference type="Pfam" id="PF00300">
    <property type="entry name" value="His_Phos_1"/>
    <property type="match status" value="1"/>
</dbReference>
<protein>
    <submittedName>
        <fullName evidence="1">Histidine phosphatase family protein</fullName>
    </submittedName>
</protein>
<dbReference type="RefSeq" id="WP_104738682.1">
    <property type="nucleotide sequence ID" value="NZ_BMHR01000010.1"/>
</dbReference>
<keyword evidence="2" id="KW-1185">Reference proteome</keyword>
<proteinExistence type="predicted"/>
<name>A0A2P4EUF1_9GAMM</name>
<dbReference type="Gene3D" id="3.40.50.1240">
    <property type="entry name" value="Phosphoglycerate mutase-like"/>
    <property type="match status" value="1"/>
</dbReference>
<dbReference type="SMART" id="SM00855">
    <property type="entry name" value="PGAM"/>
    <property type="match status" value="1"/>
</dbReference>
<dbReference type="InterPro" id="IPR029033">
    <property type="entry name" value="His_PPase_superfam"/>
</dbReference>